<keyword evidence="2" id="KW-1185">Reference proteome</keyword>
<proteinExistence type="predicted"/>
<keyword evidence="1" id="KW-0489">Methyltransferase</keyword>
<dbReference type="RefSeq" id="WP_150416335.1">
    <property type="nucleotide sequence ID" value="NZ_VYQF01000007.1"/>
</dbReference>
<dbReference type="SUPFAM" id="SSF53335">
    <property type="entry name" value="S-adenosyl-L-methionine-dependent methyltransferases"/>
    <property type="match status" value="1"/>
</dbReference>
<dbReference type="EMBL" id="VYQF01000007">
    <property type="protein sequence ID" value="KAA9036593.1"/>
    <property type="molecule type" value="Genomic_DNA"/>
</dbReference>
<accession>A0A5J5IG07</accession>
<dbReference type="AlphaFoldDB" id="A0A5J5IG07"/>
<reference evidence="1 2" key="1">
    <citation type="submission" date="2019-09" db="EMBL/GenBank/DDBJ databases">
        <title>Draft genome sequence of Ginsengibacter sp. BR5-29.</title>
        <authorList>
            <person name="Im W.-T."/>
        </authorList>
    </citation>
    <scope>NUCLEOTIDE SEQUENCE [LARGE SCALE GENOMIC DNA]</scope>
    <source>
        <strain evidence="1 2">BR5-29</strain>
    </source>
</reference>
<dbReference type="GO" id="GO:0032259">
    <property type="term" value="P:methylation"/>
    <property type="evidence" value="ECO:0007669"/>
    <property type="project" value="UniProtKB-KW"/>
</dbReference>
<organism evidence="1 2">
    <name type="scientific">Ginsengibacter hankyongi</name>
    <dbReference type="NCBI Taxonomy" id="2607284"/>
    <lineage>
        <taxon>Bacteria</taxon>
        <taxon>Pseudomonadati</taxon>
        <taxon>Bacteroidota</taxon>
        <taxon>Chitinophagia</taxon>
        <taxon>Chitinophagales</taxon>
        <taxon>Chitinophagaceae</taxon>
        <taxon>Ginsengibacter</taxon>
    </lineage>
</organism>
<dbReference type="GO" id="GO:0008168">
    <property type="term" value="F:methyltransferase activity"/>
    <property type="evidence" value="ECO:0007669"/>
    <property type="project" value="UniProtKB-KW"/>
</dbReference>
<keyword evidence="1" id="KW-0808">Transferase</keyword>
<sequence>MNWNFPLAFFSIYHEIKGERKYNLDTIELDRLKTITITGNNLEHASIYQACNYFILEKGFNYLRSINENKNITDFGCGKGRAMIVAAHYGFNNITGIDFAKALCLSAEKNMLETHLLSPLVKFNIICDDVVNYKIANEQTVFFFFNPFDEAIMLKVVKNILSSLKEKDRKIYIMYANPVHKEIFLSAGFEEEYYLKKLQYLELSILSKEPDEENEIFL</sequence>
<protein>
    <submittedName>
        <fullName evidence="1">Class I SAM-dependent methyltransferase</fullName>
    </submittedName>
</protein>
<dbReference type="InterPro" id="IPR029063">
    <property type="entry name" value="SAM-dependent_MTases_sf"/>
</dbReference>
<evidence type="ECO:0000313" key="2">
    <source>
        <dbReference type="Proteomes" id="UP000326903"/>
    </source>
</evidence>
<gene>
    <name evidence="1" type="ORF">FW778_18425</name>
</gene>
<name>A0A5J5IG07_9BACT</name>
<dbReference type="Proteomes" id="UP000326903">
    <property type="component" value="Unassembled WGS sequence"/>
</dbReference>
<comment type="caution">
    <text evidence="1">The sequence shown here is derived from an EMBL/GenBank/DDBJ whole genome shotgun (WGS) entry which is preliminary data.</text>
</comment>
<dbReference type="Gene3D" id="3.40.50.150">
    <property type="entry name" value="Vaccinia Virus protein VP39"/>
    <property type="match status" value="1"/>
</dbReference>
<evidence type="ECO:0000313" key="1">
    <source>
        <dbReference type="EMBL" id="KAA9036593.1"/>
    </source>
</evidence>